<dbReference type="EnsemblMetazoa" id="XM_029485735.1">
    <property type="protein sequence ID" value="XP_029341595.1"/>
    <property type="gene ID" value="LOC115033359"/>
</dbReference>
<evidence type="ECO:0000313" key="2">
    <source>
        <dbReference type="Proteomes" id="UP000007819"/>
    </source>
</evidence>
<sequence length="126" mass="13902">MLFSPSPLRQSQIDEWLRSFSPVHSLDMPSPDMFSPSTPGANALNAVGGVVFPPPSSPRQSQIDEWLRSLSPISPSMLNIVGPQELPEFDVLIFGRLLNTTQPIQEVTDWAEDGYNFILSIHALAI</sequence>
<dbReference type="OrthoDB" id="10416848at2759"/>
<accession>A0A8R2NK36</accession>
<protein>
    <submittedName>
        <fullName evidence="1">Uncharacterized protein</fullName>
    </submittedName>
</protein>
<keyword evidence="2" id="KW-1185">Reference proteome</keyword>
<evidence type="ECO:0000313" key="1">
    <source>
        <dbReference type="EnsemblMetazoa" id="XP_029341595.1"/>
    </source>
</evidence>
<dbReference type="KEGG" id="api:115033359"/>
<organism evidence="1 2">
    <name type="scientific">Acyrthosiphon pisum</name>
    <name type="common">Pea aphid</name>
    <dbReference type="NCBI Taxonomy" id="7029"/>
    <lineage>
        <taxon>Eukaryota</taxon>
        <taxon>Metazoa</taxon>
        <taxon>Ecdysozoa</taxon>
        <taxon>Arthropoda</taxon>
        <taxon>Hexapoda</taxon>
        <taxon>Insecta</taxon>
        <taxon>Pterygota</taxon>
        <taxon>Neoptera</taxon>
        <taxon>Paraneoptera</taxon>
        <taxon>Hemiptera</taxon>
        <taxon>Sternorrhyncha</taxon>
        <taxon>Aphidomorpha</taxon>
        <taxon>Aphidoidea</taxon>
        <taxon>Aphididae</taxon>
        <taxon>Macrosiphini</taxon>
        <taxon>Acyrthosiphon</taxon>
    </lineage>
</organism>
<reference evidence="1" key="2">
    <citation type="submission" date="2022-06" db="UniProtKB">
        <authorList>
            <consortium name="EnsemblMetazoa"/>
        </authorList>
    </citation>
    <scope>IDENTIFICATION</scope>
</reference>
<dbReference type="Proteomes" id="UP000007819">
    <property type="component" value="Chromosome X"/>
</dbReference>
<dbReference type="GeneID" id="115033359"/>
<reference evidence="2" key="1">
    <citation type="submission" date="2010-06" db="EMBL/GenBank/DDBJ databases">
        <authorList>
            <person name="Jiang H."/>
            <person name="Abraham K."/>
            <person name="Ali S."/>
            <person name="Alsbrooks S.L."/>
            <person name="Anim B.N."/>
            <person name="Anosike U.S."/>
            <person name="Attaway T."/>
            <person name="Bandaranaike D.P."/>
            <person name="Battles P.K."/>
            <person name="Bell S.N."/>
            <person name="Bell A.V."/>
            <person name="Beltran B."/>
            <person name="Bickham C."/>
            <person name="Bustamante Y."/>
            <person name="Caleb T."/>
            <person name="Canada A."/>
            <person name="Cardenas V."/>
            <person name="Carter K."/>
            <person name="Chacko J."/>
            <person name="Chandrabose M.N."/>
            <person name="Chavez D."/>
            <person name="Chavez A."/>
            <person name="Chen L."/>
            <person name="Chu H.-S."/>
            <person name="Claassen K.J."/>
            <person name="Cockrell R."/>
            <person name="Collins M."/>
            <person name="Cooper J.A."/>
            <person name="Cree A."/>
            <person name="Curry S.M."/>
            <person name="Da Y."/>
            <person name="Dao M.D."/>
            <person name="Das B."/>
            <person name="Davila M.-L."/>
            <person name="Davy-Carroll L."/>
            <person name="Denson S."/>
            <person name="Dinh H."/>
            <person name="Ebong V.E."/>
            <person name="Edwards J.R."/>
            <person name="Egan A."/>
            <person name="El-Daye J."/>
            <person name="Escobedo L."/>
            <person name="Fernandez S."/>
            <person name="Fernando P.R."/>
            <person name="Flagg N."/>
            <person name="Forbes L.D."/>
            <person name="Fowler R.G."/>
            <person name="Fu Q."/>
            <person name="Gabisi R.A."/>
            <person name="Ganer J."/>
            <person name="Garbino Pronczuk A."/>
            <person name="Garcia R.M."/>
            <person name="Garner T."/>
            <person name="Garrett T.E."/>
            <person name="Gonzalez D.A."/>
            <person name="Hamid H."/>
            <person name="Hawkins E.S."/>
            <person name="Hirani K."/>
            <person name="Hogues M.E."/>
            <person name="Hollins B."/>
            <person name="Hsiao C.-H."/>
            <person name="Jabil R."/>
            <person name="James M.L."/>
            <person name="Jhangiani S.N."/>
            <person name="Johnson B."/>
            <person name="Johnson Q."/>
            <person name="Joshi V."/>
            <person name="Kalu J.B."/>
            <person name="Kam C."/>
            <person name="Kashfia A."/>
            <person name="Keebler J."/>
            <person name="Kisamo H."/>
            <person name="Kovar C.L."/>
            <person name="Lago L.A."/>
            <person name="Lai C.-Y."/>
            <person name="Laidlaw J."/>
            <person name="Lara F."/>
            <person name="Le T.-K."/>
            <person name="Lee S.L."/>
            <person name="Legall F.H."/>
            <person name="Lemon S.J."/>
            <person name="Lewis L.R."/>
            <person name="Li B."/>
            <person name="Liu Y."/>
            <person name="Liu Y.-S."/>
            <person name="Lopez J."/>
            <person name="Lozado R.J."/>
            <person name="Lu J."/>
            <person name="Madu R.C."/>
            <person name="Maheshwari M."/>
            <person name="Maheshwari R."/>
            <person name="Malloy K."/>
            <person name="Martinez E."/>
            <person name="Mathew T."/>
            <person name="Mercado I.C."/>
            <person name="Mercado C."/>
            <person name="Meyer B."/>
            <person name="Montgomery K."/>
            <person name="Morgan M.B."/>
            <person name="Munidasa M."/>
            <person name="Nazareth L.V."/>
            <person name="Nelson J."/>
            <person name="Ng B.M."/>
            <person name="Nguyen N.B."/>
            <person name="Nguyen P.Q."/>
            <person name="Nguyen T."/>
            <person name="Obregon M."/>
            <person name="Okwuonu G.O."/>
            <person name="Onwere C.G."/>
            <person name="Orozco G."/>
            <person name="Parra A."/>
            <person name="Patel S."/>
            <person name="Patil S."/>
            <person name="Perez A."/>
            <person name="Perez Y."/>
            <person name="Pham C."/>
            <person name="Primus E.L."/>
            <person name="Pu L.-L."/>
            <person name="Puazo M."/>
            <person name="Qin X."/>
            <person name="Quiroz J.B."/>
            <person name="Reese J."/>
            <person name="Richards S."/>
            <person name="Rives C.M."/>
            <person name="Robberts R."/>
            <person name="Ruiz S.J."/>
            <person name="Ruiz M.J."/>
            <person name="Santibanez J."/>
            <person name="Schneider B.W."/>
            <person name="Sisson I."/>
            <person name="Smith M."/>
            <person name="Sodergren E."/>
            <person name="Song X.-Z."/>
            <person name="Song B.B."/>
            <person name="Summersgill H."/>
            <person name="Thelus R."/>
            <person name="Thornton R.D."/>
            <person name="Trejos Z.Y."/>
            <person name="Usmani K."/>
            <person name="Vattathil S."/>
            <person name="Villasana D."/>
            <person name="Walker D.L."/>
            <person name="Wang S."/>
            <person name="Wang K."/>
            <person name="White C.S."/>
            <person name="Williams A.C."/>
            <person name="Williamson J."/>
            <person name="Wilson K."/>
            <person name="Woghiren I.O."/>
            <person name="Woodworth J.R."/>
            <person name="Worley K.C."/>
            <person name="Wright R.A."/>
            <person name="Wu W."/>
            <person name="Young L."/>
            <person name="Zhang L."/>
            <person name="Zhang J."/>
            <person name="Zhu Y."/>
            <person name="Muzny D.M."/>
            <person name="Weinstock G."/>
            <person name="Gibbs R.A."/>
        </authorList>
    </citation>
    <scope>NUCLEOTIDE SEQUENCE [LARGE SCALE GENOMIC DNA]</scope>
    <source>
        <strain evidence="2">LSR1</strain>
    </source>
</reference>
<dbReference type="RefSeq" id="XP_029341595.1">
    <property type="nucleotide sequence ID" value="XM_029485735.1"/>
</dbReference>
<proteinExistence type="predicted"/>
<name>A0A8R2NK36_ACYPI</name>
<dbReference type="AlphaFoldDB" id="A0A8R2NK36"/>